<sequence length="12" mass="1392">MVKVTFLLNLTL</sequence>
<reference evidence="1" key="1">
    <citation type="submission" date="2018-02" db="EMBL/GenBank/DDBJ databases">
        <title>Rhizophora mucronata_Transcriptome.</title>
        <authorList>
            <person name="Meera S.P."/>
            <person name="Sreeshan A."/>
            <person name="Augustine A."/>
        </authorList>
    </citation>
    <scope>NUCLEOTIDE SEQUENCE</scope>
    <source>
        <tissue evidence="1">Leaf</tissue>
    </source>
</reference>
<evidence type="ECO:0000313" key="1">
    <source>
        <dbReference type="EMBL" id="MBX73615.1"/>
    </source>
</evidence>
<organism evidence="1">
    <name type="scientific">Rhizophora mucronata</name>
    <name type="common">Asiatic mangrove</name>
    <dbReference type="NCBI Taxonomy" id="61149"/>
    <lineage>
        <taxon>Eukaryota</taxon>
        <taxon>Viridiplantae</taxon>
        <taxon>Streptophyta</taxon>
        <taxon>Embryophyta</taxon>
        <taxon>Tracheophyta</taxon>
        <taxon>Spermatophyta</taxon>
        <taxon>Magnoliopsida</taxon>
        <taxon>eudicotyledons</taxon>
        <taxon>Gunneridae</taxon>
        <taxon>Pentapetalae</taxon>
        <taxon>rosids</taxon>
        <taxon>fabids</taxon>
        <taxon>Malpighiales</taxon>
        <taxon>Rhizophoraceae</taxon>
        <taxon>Rhizophora</taxon>
    </lineage>
</organism>
<protein>
    <submittedName>
        <fullName evidence="1">Uncharacterized protein</fullName>
    </submittedName>
</protein>
<name>A0A2P2R2Y7_RHIMU</name>
<proteinExistence type="predicted"/>
<dbReference type="EMBL" id="GGEC01093131">
    <property type="protein sequence ID" value="MBX73615.1"/>
    <property type="molecule type" value="Transcribed_RNA"/>
</dbReference>
<accession>A0A2P2R2Y7</accession>